<feature type="transmembrane region" description="Helical" evidence="2">
    <location>
        <begin position="123"/>
        <end position="143"/>
    </location>
</feature>
<sequence>MIGEPESLPLQTVRRPQQQQQQQGTTTEQGEEVEHGVEVTGGTTGSANEARTPTIDVHNIAGLITILTVNIHQLESLLQVGSDLGFKFWLNIVLVAISIVCVYPLLVLRMLQGEGIAPSPRRYWASFVLMVIIFTINLTLQIFNDLDAQCTALFNQALPPAGPPQQPPNCSAV</sequence>
<keyword evidence="4" id="KW-1185">Reference proteome</keyword>
<feature type="compositionally biased region" description="Low complexity" evidence="1">
    <location>
        <begin position="17"/>
        <end position="28"/>
    </location>
</feature>
<dbReference type="VEuPathDB" id="VectorBase:AMEM21_016020"/>
<evidence type="ECO:0000256" key="2">
    <source>
        <dbReference type="SAM" id="Phobius"/>
    </source>
</evidence>
<dbReference type="Proteomes" id="UP000075903">
    <property type="component" value="Unassembled WGS sequence"/>
</dbReference>
<organism evidence="3 4">
    <name type="scientific">Anopheles merus</name>
    <name type="common">Mosquito</name>
    <dbReference type="NCBI Taxonomy" id="30066"/>
    <lineage>
        <taxon>Eukaryota</taxon>
        <taxon>Metazoa</taxon>
        <taxon>Ecdysozoa</taxon>
        <taxon>Arthropoda</taxon>
        <taxon>Hexapoda</taxon>
        <taxon>Insecta</taxon>
        <taxon>Pterygota</taxon>
        <taxon>Neoptera</taxon>
        <taxon>Endopterygota</taxon>
        <taxon>Diptera</taxon>
        <taxon>Nematocera</taxon>
        <taxon>Culicoidea</taxon>
        <taxon>Culicidae</taxon>
        <taxon>Anophelinae</taxon>
        <taxon>Anopheles</taxon>
    </lineage>
</organism>
<protein>
    <submittedName>
        <fullName evidence="3">Uncharacterized protein</fullName>
    </submittedName>
</protein>
<evidence type="ECO:0000313" key="4">
    <source>
        <dbReference type="Proteomes" id="UP000075903"/>
    </source>
</evidence>
<dbReference type="AlphaFoldDB" id="A0A182UQ51"/>
<keyword evidence="2" id="KW-0812">Transmembrane</keyword>
<name>A0A182UQ51_ANOME</name>
<accession>A0A182UQ51</accession>
<keyword evidence="2" id="KW-0472">Membrane</keyword>
<evidence type="ECO:0000256" key="1">
    <source>
        <dbReference type="SAM" id="MobiDB-lite"/>
    </source>
</evidence>
<reference evidence="3" key="1">
    <citation type="submission" date="2020-05" db="UniProtKB">
        <authorList>
            <consortium name="EnsemblMetazoa"/>
        </authorList>
    </citation>
    <scope>IDENTIFICATION</scope>
    <source>
        <strain evidence="3">MAF</strain>
    </source>
</reference>
<keyword evidence="2" id="KW-1133">Transmembrane helix</keyword>
<evidence type="ECO:0000313" key="3">
    <source>
        <dbReference type="EnsemblMetazoa" id="AMEM001719-PA"/>
    </source>
</evidence>
<proteinExistence type="predicted"/>
<dbReference type="VEuPathDB" id="VectorBase:AMEM001719"/>
<feature type="region of interest" description="Disordered" evidence="1">
    <location>
        <begin position="1"/>
        <end position="50"/>
    </location>
</feature>
<feature type="transmembrane region" description="Helical" evidence="2">
    <location>
        <begin position="88"/>
        <end position="111"/>
    </location>
</feature>
<dbReference type="EnsemblMetazoa" id="AMEM001719-RA">
    <property type="protein sequence ID" value="AMEM001719-PA"/>
    <property type="gene ID" value="AMEM001719"/>
</dbReference>